<dbReference type="Proteomes" id="UP001529369">
    <property type="component" value="Unassembled WGS sequence"/>
</dbReference>
<feature type="region of interest" description="Disordered" evidence="1">
    <location>
        <begin position="1"/>
        <end position="22"/>
    </location>
</feature>
<feature type="non-terminal residue" evidence="2">
    <location>
        <position position="1"/>
    </location>
</feature>
<reference evidence="3" key="1">
    <citation type="journal article" date="2019" name="Int. J. Syst. Evol. Microbiol.">
        <title>The Global Catalogue of Microorganisms (GCM) 10K type strain sequencing project: providing services to taxonomists for standard genome sequencing and annotation.</title>
        <authorList>
            <consortium name="The Broad Institute Genomics Platform"/>
            <consortium name="The Broad Institute Genome Sequencing Center for Infectious Disease"/>
            <person name="Wu L."/>
            <person name="Ma J."/>
        </authorList>
    </citation>
    <scope>NUCLEOTIDE SEQUENCE [LARGE SCALE GENOMIC DNA]</scope>
    <source>
        <strain evidence="3">CECT 7131</strain>
    </source>
</reference>
<dbReference type="RefSeq" id="WP_290321039.1">
    <property type="nucleotide sequence ID" value="NZ_JAUFPN010000312.1"/>
</dbReference>
<evidence type="ECO:0000313" key="3">
    <source>
        <dbReference type="Proteomes" id="UP001529369"/>
    </source>
</evidence>
<dbReference type="EMBL" id="JAUFPN010000312">
    <property type="protein sequence ID" value="MDN3568918.1"/>
    <property type="molecule type" value="Genomic_DNA"/>
</dbReference>
<protein>
    <submittedName>
        <fullName evidence="2">Uncharacterized protein</fullName>
    </submittedName>
</protein>
<feature type="compositionally biased region" description="Low complexity" evidence="1">
    <location>
        <begin position="11"/>
        <end position="22"/>
    </location>
</feature>
<accession>A0ABT8AHA6</accession>
<gene>
    <name evidence="2" type="ORF">QWZ14_31455</name>
</gene>
<sequence>LADGGRRGRARPACPAAGRPGAAGLRGGLKAAPAGCYAALNSVKFGSIPLNSAQPPQSNVLNSLDQADRILELRIKSPGPAGMAADFRNIV</sequence>
<proteinExistence type="predicted"/>
<comment type="caution">
    <text evidence="2">The sequence shown here is derived from an EMBL/GenBank/DDBJ whole genome shotgun (WGS) entry which is preliminary data.</text>
</comment>
<keyword evidence="3" id="KW-1185">Reference proteome</keyword>
<evidence type="ECO:0000313" key="2">
    <source>
        <dbReference type="EMBL" id="MDN3568918.1"/>
    </source>
</evidence>
<organism evidence="2 3">
    <name type="scientific">Paeniroseomonas aquatica</name>
    <dbReference type="NCBI Taxonomy" id="373043"/>
    <lineage>
        <taxon>Bacteria</taxon>
        <taxon>Pseudomonadati</taxon>
        <taxon>Pseudomonadota</taxon>
        <taxon>Alphaproteobacteria</taxon>
        <taxon>Acetobacterales</taxon>
        <taxon>Acetobacteraceae</taxon>
        <taxon>Paeniroseomonas</taxon>
    </lineage>
</organism>
<name>A0ABT8AHA6_9PROT</name>
<evidence type="ECO:0000256" key="1">
    <source>
        <dbReference type="SAM" id="MobiDB-lite"/>
    </source>
</evidence>